<dbReference type="EMBL" id="JAPFRD010000002">
    <property type="protein sequence ID" value="MCW8107308.1"/>
    <property type="molecule type" value="Genomic_DNA"/>
</dbReference>
<feature type="transmembrane region" description="Helical" evidence="6">
    <location>
        <begin position="12"/>
        <end position="32"/>
    </location>
</feature>
<reference evidence="8" key="1">
    <citation type="submission" date="2022-11" db="EMBL/GenBank/DDBJ databases">
        <title>Alteromonas sp. nov., isolated from sea water of the Qingdao.</title>
        <authorList>
            <person name="Wang Q."/>
        </authorList>
    </citation>
    <scope>NUCLEOTIDE SEQUENCE</scope>
    <source>
        <strain evidence="8">ASW11-7</strain>
    </source>
</reference>
<dbReference type="RefSeq" id="WP_265616004.1">
    <property type="nucleotide sequence ID" value="NZ_JAPFRD010000002.1"/>
</dbReference>
<keyword evidence="9" id="KW-1185">Reference proteome</keyword>
<proteinExistence type="inferred from homology"/>
<feature type="transmembrane region" description="Helical" evidence="6">
    <location>
        <begin position="44"/>
        <end position="73"/>
    </location>
</feature>
<dbReference type="PANTHER" id="PTHR12677:SF59">
    <property type="entry name" value="GOLGI APPARATUS MEMBRANE PROTEIN TVP38-RELATED"/>
    <property type="match status" value="1"/>
</dbReference>
<comment type="caution">
    <text evidence="6">Lacks conserved residue(s) required for the propagation of feature annotation.</text>
</comment>
<comment type="caution">
    <text evidence="8">The sequence shown here is derived from an EMBL/GenBank/DDBJ whole genome shotgun (WGS) entry which is preliminary data.</text>
</comment>
<name>A0ABT3P3I3_9ALTE</name>
<keyword evidence="5 6" id="KW-0472">Membrane</keyword>
<dbReference type="InterPro" id="IPR032816">
    <property type="entry name" value="VTT_dom"/>
</dbReference>
<evidence type="ECO:0000313" key="8">
    <source>
        <dbReference type="EMBL" id="MCW8107308.1"/>
    </source>
</evidence>
<sequence length="207" mass="23031">MVTRETVGEGVQYITSFGFWSYFVFGLLYVVLASLSFPSSIFNIAAGVLFSFKLGLLVAVTSGLIASCITFFISRYMLKNFITHKIESTQTGKQILKVVAEHSAKFILILRLNPFIPAVVKNYGLGVTHVKFRTYVWTTFLGQLPLTAMYVYLGWIGGLAMINQENSPDTVHWVVLGGGLMISIVTLGLSHFYMRKHLASDKDPQMA</sequence>
<evidence type="ECO:0000259" key="7">
    <source>
        <dbReference type="Pfam" id="PF09335"/>
    </source>
</evidence>
<keyword evidence="3 6" id="KW-0812">Transmembrane</keyword>
<dbReference type="PANTHER" id="PTHR12677">
    <property type="entry name" value="GOLGI APPARATUS MEMBRANE PROTEIN TVP38-RELATED"/>
    <property type="match status" value="1"/>
</dbReference>
<evidence type="ECO:0000313" key="9">
    <source>
        <dbReference type="Proteomes" id="UP001142810"/>
    </source>
</evidence>
<accession>A0ABT3P3I3</accession>
<dbReference type="Proteomes" id="UP001142810">
    <property type="component" value="Unassembled WGS sequence"/>
</dbReference>
<feature type="domain" description="VTT" evidence="7">
    <location>
        <begin position="37"/>
        <end position="155"/>
    </location>
</feature>
<gene>
    <name evidence="8" type="ORF">OPS25_02160</name>
</gene>
<organism evidence="8 9">
    <name type="scientific">Alteromonas aquimaris</name>
    <dbReference type="NCBI Taxonomy" id="2998417"/>
    <lineage>
        <taxon>Bacteria</taxon>
        <taxon>Pseudomonadati</taxon>
        <taxon>Pseudomonadota</taxon>
        <taxon>Gammaproteobacteria</taxon>
        <taxon>Alteromonadales</taxon>
        <taxon>Alteromonadaceae</taxon>
        <taxon>Alteromonas/Salinimonas group</taxon>
        <taxon>Alteromonas</taxon>
    </lineage>
</organism>
<dbReference type="Pfam" id="PF09335">
    <property type="entry name" value="VTT_dom"/>
    <property type="match status" value="1"/>
</dbReference>
<keyword evidence="4 6" id="KW-1133">Transmembrane helix</keyword>
<evidence type="ECO:0000256" key="2">
    <source>
        <dbReference type="ARBA" id="ARBA00022475"/>
    </source>
</evidence>
<evidence type="ECO:0000256" key="3">
    <source>
        <dbReference type="ARBA" id="ARBA00022692"/>
    </source>
</evidence>
<dbReference type="InterPro" id="IPR015414">
    <property type="entry name" value="TMEM64"/>
</dbReference>
<comment type="subcellular location">
    <subcellularLocation>
        <location evidence="1 6">Cell membrane</location>
        <topology evidence="1 6">Multi-pass membrane protein</topology>
    </subcellularLocation>
</comment>
<keyword evidence="2 6" id="KW-1003">Cell membrane</keyword>
<evidence type="ECO:0000256" key="4">
    <source>
        <dbReference type="ARBA" id="ARBA00022989"/>
    </source>
</evidence>
<comment type="similarity">
    <text evidence="6">Belongs to the TVP38/TMEM64 family.</text>
</comment>
<feature type="transmembrane region" description="Helical" evidence="6">
    <location>
        <begin position="135"/>
        <end position="153"/>
    </location>
</feature>
<protein>
    <recommendedName>
        <fullName evidence="6">TVP38/TMEM64 family membrane protein</fullName>
    </recommendedName>
</protein>
<feature type="transmembrane region" description="Helical" evidence="6">
    <location>
        <begin position="173"/>
        <end position="194"/>
    </location>
</feature>
<evidence type="ECO:0000256" key="5">
    <source>
        <dbReference type="ARBA" id="ARBA00023136"/>
    </source>
</evidence>
<evidence type="ECO:0000256" key="6">
    <source>
        <dbReference type="RuleBase" id="RU366058"/>
    </source>
</evidence>
<evidence type="ECO:0000256" key="1">
    <source>
        <dbReference type="ARBA" id="ARBA00004651"/>
    </source>
</evidence>